<dbReference type="InterPro" id="IPR011013">
    <property type="entry name" value="Gal_mutarotase_sf_dom"/>
</dbReference>
<dbReference type="Gene3D" id="2.60.40.1180">
    <property type="entry name" value="Golgi alpha-mannosidase II"/>
    <property type="match status" value="1"/>
</dbReference>
<gene>
    <name evidence="18" type="ORF">CAPTEDRAFT_167403</name>
</gene>
<accession>R7UWP9</accession>
<dbReference type="GO" id="GO:0006491">
    <property type="term" value="P:N-glycan processing"/>
    <property type="evidence" value="ECO:0007669"/>
    <property type="project" value="TreeGrafter"/>
</dbReference>
<dbReference type="CDD" id="cd10809">
    <property type="entry name" value="GH38N_AMII_GMII_SfManIII_like"/>
    <property type="match status" value="1"/>
</dbReference>
<dbReference type="OMA" id="CPWGQHP"/>
<keyword evidence="11" id="KW-0472">Membrane</keyword>
<dbReference type="FunFam" id="3.20.110.10:FF:000003">
    <property type="entry name" value="Alpha-mannosidase"/>
    <property type="match status" value="1"/>
</dbReference>
<dbReference type="InterPro" id="IPR028995">
    <property type="entry name" value="Glyco_hydro_57/38_cen_sf"/>
</dbReference>
<dbReference type="SMART" id="SM00872">
    <property type="entry name" value="Alpha-mann_mid"/>
    <property type="match status" value="1"/>
</dbReference>
<evidence type="ECO:0000256" key="10">
    <source>
        <dbReference type="ARBA" id="ARBA00023034"/>
    </source>
</evidence>
<evidence type="ECO:0000256" key="15">
    <source>
        <dbReference type="ARBA" id="ARBA00093232"/>
    </source>
</evidence>
<organism evidence="18">
    <name type="scientific">Capitella teleta</name>
    <name type="common">Polychaete worm</name>
    <dbReference type="NCBI Taxonomy" id="283909"/>
    <lineage>
        <taxon>Eukaryota</taxon>
        <taxon>Metazoa</taxon>
        <taxon>Spiralia</taxon>
        <taxon>Lophotrochozoa</taxon>
        <taxon>Annelida</taxon>
        <taxon>Polychaeta</taxon>
        <taxon>Sedentaria</taxon>
        <taxon>Scolecida</taxon>
        <taxon>Capitellidae</taxon>
        <taxon>Capitella</taxon>
    </lineage>
</organism>
<evidence type="ECO:0000256" key="13">
    <source>
        <dbReference type="ARBA" id="ARBA00023295"/>
    </source>
</evidence>
<dbReference type="EMBL" id="KB297235">
    <property type="protein sequence ID" value="ELU10739.1"/>
    <property type="molecule type" value="Genomic_DNA"/>
</dbReference>
<evidence type="ECO:0000313" key="18">
    <source>
        <dbReference type="EMBL" id="ELU10739.1"/>
    </source>
</evidence>
<dbReference type="PANTHER" id="PTHR11607">
    <property type="entry name" value="ALPHA-MANNOSIDASE"/>
    <property type="match status" value="1"/>
</dbReference>
<keyword evidence="6 16" id="KW-0378">Hydrolase</keyword>
<comment type="pathway">
    <text evidence="2">Protein modification; protein glycosylation.</text>
</comment>
<dbReference type="Gene3D" id="2.70.98.30">
    <property type="entry name" value="Golgi alpha-mannosidase II, domain 4"/>
    <property type="match status" value="1"/>
</dbReference>
<dbReference type="Pfam" id="PF01074">
    <property type="entry name" value="Glyco_hydro_38N"/>
    <property type="match status" value="1"/>
</dbReference>
<dbReference type="GO" id="GO:0006013">
    <property type="term" value="P:mannose metabolic process"/>
    <property type="evidence" value="ECO:0007669"/>
    <property type="project" value="InterPro"/>
</dbReference>
<dbReference type="HOGENOM" id="CLU_004690_1_0_1"/>
<keyword evidence="10" id="KW-0333">Golgi apparatus</keyword>
<comment type="function">
    <text evidence="14">Catalyzes the first committed step in the biosynthesis of complex N-glycans. It controls conversion of high mannose to complex N-glycans; the final hydrolytic step in the N-glycan maturation pathway.</text>
</comment>
<reference evidence="18 20" key="2">
    <citation type="journal article" date="2013" name="Nature">
        <title>Insights into bilaterian evolution from three spiralian genomes.</title>
        <authorList>
            <person name="Simakov O."/>
            <person name="Marletaz F."/>
            <person name="Cho S.J."/>
            <person name="Edsinger-Gonzales E."/>
            <person name="Havlak P."/>
            <person name="Hellsten U."/>
            <person name="Kuo D.H."/>
            <person name="Larsson T."/>
            <person name="Lv J."/>
            <person name="Arendt D."/>
            <person name="Savage R."/>
            <person name="Osoegawa K."/>
            <person name="de Jong P."/>
            <person name="Grimwood J."/>
            <person name="Chapman J.A."/>
            <person name="Shapiro H."/>
            <person name="Aerts A."/>
            <person name="Otillar R.P."/>
            <person name="Terry A.Y."/>
            <person name="Boore J.L."/>
            <person name="Grigoriev I.V."/>
            <person name="Lindberg D.R."/>
            <person name="Seaver E.C."/>
            <person name="Weisblat D.A."/>
            <person name="Putnam N.H."/>
            <person name="Rokhsar D.S."/>
        </authorList>
    </citation>
    <scope>NUCLEOTIDE SEQUENCE</scope>
    <source>
        <strain evidence="18 20">I ESC-2004</strain>
    </source>
</reference>
<dbReference type="GO" id="GO:0046872">
    <property type="term" value="F:metal ion binding"/>
    <property type="evidence" value="ECO:0007669"/>
    <property type="project" value="UniProtKB-KW"/>
</dbReference>
<evidence type="ECO:0000256" key="14">
    <source>
        <dbReference type="ARBA" id="ARBA00059516"/>
    </source>
</evidence>
<comment type="cofactor">
    <cofactor evidence="16">
        <name>Zn(2+)</name>
        <dbReference type="ChEBI" id="CHEBI:29105"/>
    </cofactor>
    <text evidence="16">Binds 1 zinc ion per subunit.</text>
</comment>
<evidence type="ECO:0000256" key="1">
    <source>
        <dbReference type="ARBA" id="ARBA00004323"/>
    </source>
</evidence>
<dbReference type="FunCoup" id="R7UWP9">
    <property type="interactions" value="667"/>
</dbReference>
<evidence type="ECO:0000259" key="17">
    <source>
        <dbReference type="SMART" id="SM00872"/>
    </source>
</evidence>
<keyword evidence="5 16" id="KW-0479">Metal-binding</keyword>
<keyword evidence="4" id="KW-0812">Transmembrane</keyword>
<dbReference type="Gene3D" id="3.20.110.10">
    <property type="entry name" value="Glycoside hydrolase 38, N terminal domain"/>
    <property type="match status" value="1"/>
</dbReference>
<evidence type="ECO:0000256" key="16">
    <source>
        <dbReference type="RuleBase" id="RU361199"/>
    </source>
</evidence>
<evidence type="ECO:0000256" key="12">
    <source>
        <dbReference type="ARBA" id="ARBA00023157"/>
    </source>
</evidence>
<evidence type="ECO:0000256" key="9">
    <source>
        <dbReference type="ARBA" id="ARBA00022989"/>
    </source>
</evidence>
<dbReference type="EC" id="3.2.1.-" evidence="16"/>
<keyword evidence="7 16" id="KW-0862">Zinc</keyword>
<evidence type="ECO:0000256" key="3">
    <source>
        <dbReference type="ARBA" id="ARBA00009792"/>
    </source>
</evidence>
<dbReference type="STRING" id="283909.R7UWP9"/>
<dbReference type="InterPro" id="IPR050843">
    <property type="entry name" value="Glycosyl_Hydrlase_38"/>
</dbReference>
<dbReference type="Pfam" id="PF09261">
    <property type="entry name" value="Alpha-mann_mid"/>
    <property type="match status" value="1"/>
</dbReference>
<evidence type="ECO:0000256" key="4">
    <source>
        <dbReference type="ARBA" id="ARBA00022692"/>
    </source>
</evidence>
<feature type="domain" description="Glycoside hydrolase family 38 central" evidence="17">
    <location>
        <begin position="372"/>
        <end position="458"/>
    </location>
</feature>
<dbReference type="Pfam" id="PF07748">
    <property type="entry name" value="Glyco_hydro_38C"/>
    <property type="match status" value="1"/>
</dbReference>
<dbReference type="InterPro" id="IPR027291">
    <property type="entry name" value="Glyco_hydro_38_N_sf"/>
</dbReference>
<dbReference type="InterPro" id="IPR011330">
    <property type="entry name" value="Glyco_hydro/deAcase_b/a-brl"/>
</dbReference>
<dbReference type="FunFam" id="2.60.40.1180:FF:000019">
    <property type="entry name" value="Alpha-mannosidase 2"/>
    <property type="match status" value="1"/>
</dbReference>
<comment type="subcellular location">
    <subcellularLocation>
        <location evidence="1">Golgi apparatus membrane</location>
        <topology evidence="1">Single-pass type II membrane protein</topology>
    </subcellularLocation>
</comment>
<dbReference type="EMBL" id="AMQN01005956">
    <property type="status" value="NOT_ANNOTATED_CDS"/>
    <property type="molecule type" value="Genomic_DNA"/>
</dbReference>
<evidence type="ECO:0000256" key="7">
    <source>
        <dbReference type="ARBA" id="ARBA00022833"/>
    </source>
</evidence>
<dbReference type="InterPro" id="IPR011682">
    <property type="entry name" value="Glyco_hydro_38_C"/>
</dbReference>
<dbReference type="SUPFAM" id="SSF88688">
    <property type="entry name" value="Families 57/38 glycoside transferase middle domain"/>
    <property type="match status" value="1"/>
</dbReference>
<keyword evidence="9" id="KW-1133">Transmembrane helix</keyword>
<dbReference type="EnsemblMetazoa" id="CapteT167403">
    <property type="protein sequence ID" value="CapteP167403"/>
    <property type="gene ID" value="CapteG167403"/>
</dbReference>
<dbReference type="FunFam" id="1.20.1270.50:FF:000001">
    <property type="entry name" value="Alpha-mannosidase"/>
    <property type="match status" value="1"/>
</dbReference>
<dbReference type="FunFam" id="2.70.98.30:FF:000002">
    <property type="entry name" value="Alpha-mannosidase"/>
    <property type="match status" value="1"/>
</dbReference>
<keyword evidence="13 16" id="KW-0326">Glycosidase</keyword>
<protein>
    <recommendedName>
        <fullName evidence="16">Alpha-mannosidase</fullName>
        <ecNumber evidence="16">3.2.1.-</ecNumber>
    </recommendedName>
</protein>
<proteinExistence type="inferred from homology"/>
<dbReference type="InterPro" id="IPR037094">
    <property type="entry name" value="Glyco_hydro_38_cen_sf"/>
</dbReference>
<evidence type="ECO:0000256" key="11">
    <source>
        <dbReference type="ARBA" id="ARBA00023136"/>
    </source>
</evidence>
<dbReference type="InterPro" id="IPR000602">
    <property type="entry name" value="Glyco_hydro_38_N"/>
</dbReference>
<dbReference type="Gene3D" id="1.20.1270.50">
    <property type="entry name" value="Glycoside hydrolase family 38, central domain"/>
    <property type="match status" value="1"/>
</dbReference>
<evidence type="ECO:0000313" key="19">
    <source>
        <dbReference type="EnsemblMetazoa" id="CapteP167403"/>
    </source>
</evidence>
<dbReference type="SUPFAM" id="SSF88713">
    <property type="entry name" value="Glycoside hydrolase/deacetylase"/>
    <property type="match status" value="1"/>
</dbReference>
<dbReference type="OrthoDB" id="10261055at2759"/>
<evidence type="ECO:0000256" key="5">
    <source>
        <dbReference type="ARBA" id="ARBA00022723"/>
    </source>
</evidence>
<evidence type="ECO:0000256" key="6">
    <source>
        <dbReference type="ARBA" id="ARBA00022801"/>
    </source>
</evidence>
<dbReference type="Proteomes" id="UP000014760">
    <property type="component" value="Unassembled WGS sequence"/>
</dbReference>
<reference evidence="20" key="1">
    <citation type="submission" date="2012-12" db="EMBL/GenBank/DDBJ databases">
        <authorList>
            <person name="Hellsten U."/>
            <person name="Grimwood J."/>
            <person name="Chapman J.A."/>
            <person name="Shapiro H."/>
            <person name="Aerts A."/>
            <person name="Otillar R.P."/>
            <person name="Terry A.Y."/>
            <person name="Boore J.L."/>
            <person name="Simakov O."/>
            <person name="Marletaz F."/>
            <person name="Cho S.-J."/>
            <person name="Edsinger-Gonzales E."/>
            <person name="Havlak P."/>
            <person name="Kuo D.-H."/>
            <person name="Larsson T."/>
            <person name="Lv J."/>
            <person name="Arendt D."/>
            <person name="Savage R."/>
            <person name="Osoegawa K."/>
            <person name="de Jong P."/>
            <person name="Lindberg D.R."/>
            <person name="Seaver E.C."/>
            <person name="Weisblat D.A."/>
            <person name="Putnam N.H."/>
            <person name="Grigoriev I.V."/>
            <person name="Rokhsar D.S."/>
        </authorList>
    </citation>
    <scope>NUCLEOTIDE SEQUENCE</scope>
    <source>
        <strain evidence="20">I ESC-2004</strain>
    </source>
</reference>
<dbReference type="PANTHER" id="PTHR11607:SF3">
    <property type="entry name" value="LYSOSOMAL ALPHA-MANNOSIDASE"/>
    <property type="match status" value="1"/>
</dbReference>
<keyword evidence="8" id="KW-0735">Signal-anchor</keyword>
<keyword evidence="12" id="KW-1015">Disulfide bond</keyword>
<comment type="catalytic activity">
    <reaction evidence="15">
        <text>N(4)-{beta-D-GlcNAc-(1-&gt;2)-alpha-D-Man-(1-&gt;3)-[alpha-D-Man-(1-&gt;3)-[alpha-D-Man-(1-&gt;6)]-alpha-D-Man-(1-&gt;6)]-beta-D-Man-(1-&gt;4)-beta-D-GlcNAc-(1-&gt;4)-beta-D-GlcNAc}-L-asparaginyl-[protein] + 2 H2O = 2 alpha-D-mannopyranose + an N(4)-{beta-D-GlcNAc-(1-&gt;2)-alpha-D-Man-(1-&gt;3)-[alpha-D-Man-(1-&gt;6)]-beta-D-Man-(1-&gt;4)-beta-D-GlcNAc-(1-&gt;4)-beta-D-GlcNAc}-L-asparaginyl-[protein]</text>
        <dbReference type="Rhea" id="RHEA:56052"/>
        <dbReference type="Rhea" id="RHEA-COMP:14368"/>
        <dbReference type="Rhea" id="RHEA-COMP:14369"/>
        <dbReference type="ChEBI" id="CHEBI:15377"/>
        <dbReference type="ChEBI" id="CHEBI:28729"/>
        <dbReference type="ChEBI" id="CHEBI:60615"/>
        <dbReference type="ChEBI" id="CHEBI:60625"/>
        <dbReference type="EC" id="3.2.1.114"/>
    </reaction>
</comment>
<reference evidence="19" key="3">
    <citation type="submission" date="2015-06" db="UniProtKB">
        <authorList>
            <consortium name="EnsemblMetazoa"/>
        </authorList>
    </citation>
    <scope>IDENTIFICATION</scope>
</reference>
<dbReference type="GO" id="GO:0004572">
    <property type="term" value="F:mannosyl-oligosaccharide 1,3-1,6-alpha-mannosidase activity"/>
    <property type="evidence" value="ECO:0007669"/>
    <property type="project" value="UniProtKB-EC"/>
</dbReference>
<evidence type="ECO:0000256" key="2">
    <source>
        <dbReference type="ARBA" id="ARBA00004922"/>
    </source>
</evidence>
<dbReference type="GO" id="GO:0000139">
    <property type="term" value="C:Golgi membrane"/>
    <property type="evidence" value="ECO:0007669"/>
    <property type="project" value="UniProtKB-SubCell"/>
</dbReference>
<dbReference type="SUPFAM" id="SSF74650">
    <property type="entry name" value="Galactose mutarotase-like"/>
    <property type="match status" value="1"/>
</dbReference>
<dbReference type="AlphaFoldDB" id="R7UWP9"/>
<evidence type="ECO:0000313" key="20">
    <source>
        <dbReference type="Proteomes" id="UP000014760"/>
    </source>
</evidence>
<sequence length="1021" mass="116172">MQNVYDQLPFKNIDGGAWKQGFSISYSDTQFSSQPLKVFVVPHSHCDPGWVKTFDRYYSEQTRHILDNMLEKLEAYPKMRFIYAEISFFSMWWQEISVDKQRRVKNLIKEGRLELVTAGWVMTDEANAHYYAMLDQLIEGNQWLLNHIGVIPESGWAIDPFGYSPTMPYLLKRSGFNNMLIQRVHYEVKKYLAEEKKLEFRWRQTWDHSGTTDMFCHLMPFYSYDVPHTCGPDPKVCCQFDFKRLPGGKVSCPWNVPPVPITPQNVADRAEMLLDQYRKKAMLYKNNVVLIPLGDDFRFDKAVEWDQQYSNYQQLFDFINNTPRLNAQAQFGTLSDYFHALHERAGTAVNEVPESYPVLSGDFFSYADRDDHYWTGYFTSRPFYKRLDRILEANLRGAEILYSLAVSYARKLQLANFPEKQLMQPLVMARRSLGLFQHHDAITGTAKDFVMVDYGHKLLSALQNMKTVITESAHFLLVKDRTHYVYSSTRPFFDVDETRSTHDSLPAKTTIVLSDKPVPVAFYNSLSHTRNCVIRLYVNTPHVEVHDPSGNVIVSQVDPFWVSNEEMSSELYKLHFVVSVPPLGLASYSITKTAVGSNHKNTLGSTTFLNSVRKAKLINNAFLIDVFDGKEFSIQNSEMTASFSAATGMLKHVTSKSSNQEVDVALQFLRYGVARTKEKSGAYLFLPDGQAQPIEYNKPFTRVIQGPLVSEVHVIIPNVEHIVRLHNSPGLDSLSLEVSNIVDISKETNKELIMRVISDVQNGDQLFTDLNGFQIHQRKTYSKLPLQANVYPMPTMAYIQDHHKRLSLLSAQSLGVAGLQSGWLEVFQDRRLSQDDNRGLGQGVLDNKRTPTKFRMMFEFLKEDAKSPPNQAAGYPSLQAQLASSELIHPVHVLPVKNPFGSSAQLAPTFQPLSQQLPCEVHLVNLRSLQGDTAELEFIPRQDFGLILQTHAADCSLPTRGLTCPTTAAKITIGSLFEDIRIKEAKSSILSLTRSDEQSISLDTAFELSPMELQALKIKFS</sequence>
<dbReference type="InterPro" id="IPR015341">
    <property type="entry name" value="Glyco_hydro_38_cen"/>
</dbReference>
<keyword evidence="20" id="KW-1185">Reference proteome</keyword>
<name>R7UWP9_CAPTE</name>
<comment type="similarity">
    <text evidence="3 16">Belongs to the glycosyl hydrolase 38 family.</text>
</comment>
<dbReference type="GO" id="GO:0030246">
    <property type="term" value="F:carbohydrate binding"/>
    <property type="evidence" value="ECO:0007669"/>
    <property type="project" value="InterPro"/>
</dbReference>
<evidence type="ECO:0000256" key="8">
    <source>
        <dbReference type="ARBA" id="ARBA00022968"/>
    </source>
</evidence>
<dbReference type="InterPro" id="IPR013780">
    <property type="entry name" value="Glyco_hydro_b"/>
</dbReference>